<evidence type="ECO:0000256" key="3">
    <source>
        <dbReference type="PROSITE-ProRule" id="PRU00492"/>
    </source>
</evidence>
<feature type="domain" description="ATP-cone" evidence="5">
    <location>
        <begin position="103"/>
        <end position="181"/>
    </location>
</feature>
<feature type="transmembrane region" description="Helical" evidence="4">
    <location>
        <begin position="21"/>
        <end position="42"/>
    </location>
</feature>
<evidence type="ECO:0000256" key="4">
    <source>
        <dbReference type="SAM" id="Phobius"/>
    </source>
</evidence>
<dbReference type="GO" id="GO:0003676">
    <property type="term" value="F:nucleic acid binding"/>
    <property type="evidence" value="ECO:0007669"/>
    <property type="project" value="InterPro"/>
</dbReference>
<keyword evidence="9" id="KW-1185">Reference proteome</keyword>
<proteinExistence type="predicted"/>
<keyword evidence="4" id="KW-0472">Membrane</keyword>
<gene>
    <name evidence="6" type="ORF">SAMN04487891_11361</name>
    <name evidence="7" type="ORF">SAMN05216293_1705</name>
</gene>
<dbReference type="Proteomes" id="UP000184031">
    <property type="component" value="Unassembled WGS sequence"/>
</dbReference>
<evidence type="ECO:0000313" key="9">
    <source>
        <dbReference type="Proteomes" id="UP000198940"/>
    </source>
</evidence>
<dbReference type="InterPro" id="IPR011335">
    <property type="entry name" value="Restrct_endonuc-II-like"/>
</dbReference>
<sequence length="377" mass="42478">MDLDILHSKSWAPATSIERRAGRISIAWCFTVILLTMFHGGLGRLLTTRVGGECHCGHCQNDCNHFHYIKSNDNPCLYPKISGFGNQVSTNDAYLSDMTKQMPDITKSSGEKTRFSFEKLHRSLKHSGASDGLIEEIIHRVEEELYPGISTREIHNRAYALLKKKKSLFASKYKLKKAIYELGPTGFPFERFISGILHYSGYGTKVGEVLQGTCVSHEIDVLAIKNGTLNIIECKFHGEDGLNCNVKVPLYIHSRYNDVKGPLGSKKDKTYGETLGWVVTNTRFTEDALQYGKCAGLYLLSWDHPNGNSIKDRIDRLGLYPITVSTLLSEKEKHFLLSRDVVLCKQLAQDHFYLDHLGISNGRKSRILAEMESLCKI</sequence>
<evidence type="ECO:0000256" key="1">
    <source>
        <dbReference type="ARBA" id="ARBA00022741"/>
    </source>
</evidence>
<comment type="caution">
    <text evidence="7">The sequence shown here is derived from an EMBL/GenBank/DDBJ whole genome shotgun (WGS) entry which is preliminary data.</text>
</comment>
<name>A0A1M6UNP2_9FLAO</name>
<dbReference type="Proteomes" id="UP000198940">
    <property type="component" value="Unassembled WGS sequence"/>
</dbReference>
<reference evidence="7 8" key="1">
    <citation type="submission" date="2016-11" db="EMBL/GenBank/DDBJ databases">
        <authorList>
            <person name="Varghese N."/>
            <person name="Submissions S."/>
        </authorList>
    </citation>
    <scope>NUCLEOTIDE SEQUENCE [LARGE SCALE GENOMIC DNA]</scope>
    <source>
        <strain evidence="7 8">CGMCC 1.12174</strain>
        <strain evidence="6 9">DSM 26351</strain>
    </source>
</reference>
<evidence type="ECO:0000256" key="2">
    <source>
        <dbReference type="ARBA" id="ARBA00022840"/>
    </source>
</evidence>
<dbReference type="EMBL" id="FOKU01000013">
    <property type="protein sequence ID" value="SFC54383.1"/>
    <property type="molecule type" value="Genomic_DNA"/>
</dbReference>
<dbReference type="Gene3D" id="3.40.1350.10">
    <property type="match status" value="1"/>
</dbReference>
<keyword evidence="2 3" id="KW-0067">ATP-binding</keyword>
<dbReference type="EMBL" id="FRAT01000004">
    <property type="protein sequence ID" value="SHK70875.1"/>
    <property type="molecule type" value="Genomic_DNA"/>
</dbReference>
<keyword evidence="1 3" id="KW-0547">Nucleotide-binding</keyword>
<evidence type="ECO:0000259" key="5">
    <source>
        <dbReference type="PROSITE" id="PS51161"/>
    </source>
</evidence>
<protein>
    <submittedName>
        <fullName evidence="7">ATP cone domain-containing protein</fullName>
    </submittedName>
</protein>
<keyword evidence="4" id="KW-0812">Transmembrane</keyword>
<accession>A0A1M6UNP2</accession>
<dbReference type="PROSITE" id="PS51161">
    <property type="entry name" value="ATP_CONE"/>
    <property type="match status" value="1"/>
</dbReference>
<evidence type="ECO:0000313" key="6">
    <source>
        <dbReference type="EMBL" id="SFC54383.1"/>
    </source>
</evidence>
<organism evidence="7 8">
    <name type="scientific">Flagellimonas taeanensis</name>
    <dbReference type="NCBI Taxonomy" id="1005926"/>
    <lineage>
        <taxon>Bacteria</taxon>
        <taxon>Pseudomonadati</taxon>
        <taxon>Bacteroidota</taxon>
        <taxon>Flavobacteriia</taxon>
        <taxon>Flavobacteriales</taxon>
        <taxon>Flavobacteriaceae</taxon>
        <taxon>Flagellimonas</taxon>
    </lineage>
</organism>
<dbReference type="InterPro" id="IPR011856">
    <property type="entry name" value="tRNA_endonuc-like_dom_sf"/>
</dbReference>
<evidence type="ECO:0000313" key="7">
    <source>
        <dbReference type="EMBL" id="SHK70875.1"/>
    </source>
</evidence>
<dbReference type="InterPro" id="IPR005144">
    <property type="entry name" value="ATP-cone_dom"/>
</dbReference>
<keyword evidence="4" id="KW-1133">Transmembrane helix</keyword>
<dbReference type="STRING" id="1055723.SAMN05216293_1705"/>
<dbReference type="SUPFAM" id="SSF52980">
    <property type="entry name" value="Restriction endonuclease-like"/>
    <property type="match status" value="1"/>
</dbReference>
<dbReference type="GO" id="GO:0005524">
    <property type="term" value="F:ATP binding"/>
    <property type="evidence" value="ECO:0007669"/>
    <property type="project" value="UniProtKB-UniRule"/>
</dbReference>
<dbReference type="AlphaFoldDB" id="A0A1M6UNP2"/>
<evidence type="ECO:0000313" key="8">
    <source>
        <dbReference type="Proteomes" id="UP000184031"/>
    </source>
</evidence>